<dbReference type="AlphaFoldDB" id="A0A090YKZ7"/>
<keyword evidence="1" id="KW-0808">Transferase</keyword>
<dbReference type="Proteomes" id="UP000264294">
    <property type="component" value="Unassembled WGS sequence"/>
</dbReference>
<reference evidence="1 3" key="1">
    <citation type="submission" date="2014-04" db="EMBL/GenBank/DDBJ databases">
        <authorList>
            <person name="Bishop-Lilly K.A."/>
            <person name="Broomall S.M."/>
            <person name="Chain P.S."/>
            <person name="Chertkov O."/>
            <person name="Coyne S.R."/>
            <person name="Daligault H.E."/>
            <person name="Davenport K.W."/>
            <person name="Erkkila T."/>
            <person name="Frey K.G."/>
            <person name="Gibbons H.S."/>
            <person name="Gu W."/>
            <person name="Jaissle J."/>
            <person name="Johnson S.L."/>
            <person name="Koroleva G.I."/>
            <person name="Ladner J.T."/>
            <person name="Lo C.-C."/>
            <person name="Minogue T.D."/>
            <person name="Munk C."/>
            <person name="Palacios G.F."/>
            <person name="Redden C.L."/>
            <person name="Rosenzweig C.N."/>
            <person name="Scholz M.B."/>
            <person name="Teshima H."/>
            <person name="Xu Y."/>
        </authorList>
    </citation>
    <scope>NUCLEOTIDE SEQUENCE [LARGE SCALE GENOMIC DNA]</scope>
    <source>
        <strain evidence="1 3">BHP</strain>
    </source>
</reference>
<keyword evidence="4" id="KW-1185">Reference proteome</keyword>
<dbReference type="EMBL" id="JMQC01000008">
    <property type="protein sequence ID" value="KFM98562.1"/>
    <property type="molecule type" value="Genomic_DNA"/>
</dbReference>
<dbReference type="Gene3D" id="3.40.50.12580">
    <property type="match status" value="1"/>
</dbReference>
<comment type="caution">
    <text evidence="1">The sequence shown here is derived from an EMBL/GenBank/DDBJ whole genome shotgun (WGS) entry which is preliminary data.</text>
</comment>
<accession>A0A090YKZ7</accession>
<dbReference type="PATRIC" id="fig|1405.8.peg.2435"/>
<gene>
    <name evidence="2" type="ORF">D0U04_08735</name>
    <name evidence="1" type="ORF">DJ93_2254</name>
</gene>
<dbReference type="PANTHER" id="PTHR37316:SF3">
    <property type="entry name" value="TEICHOIC ACID GLYCEROL-PHOSPHATE TRANSFERASE"/>
    <property type="match status" value="1"/>
</dbReference>
<dbReference type="GO" id="GO:0047355">
    <property type="term" value="F:CDP-glycerol glycerophosphotransferase activity"/>
    <property type="evidence" value="ECO:0007669"/>
    <property type="project" value="InterPro"/>
</dbReference>
<sequence>MVKSSGKLISKIRITSFKKKKGKWQFAIRVKCRDKCTVEAITLKKRNEDKVYQLPYQESSVNEFEKKVIFEIELGQLELGPFFWDFYVHLKSDELKSYRIKHPSYIVNRKLNNRLQRDHSEDGYVVYPYVTVKGGLSLHYRRKGTYDQLKYALKEKLALIIYYTFKWHWDRKGIVLVYEKFSHTAQDNSYYFFKYCYDHKQIPNLYYVINKKSNDYKMLDQYEDKVIDFMSIKHMIYLLASILMISSESKAHCYIWKENRGTLKKVIHAKKHVFLQHGVLGLKKVDSIFKKGSPNGTNLFCVSSEYEKEIVKQFFNYTEDEIIVSGLARWDYLQDKSGKQKQILLLPTWREWLDEVSEEGFLDSQFYRQYERLLNDTTLVEQLEKHNVILKFCMHPRIHSSIRYFQCNTSNVQFVKYKDIKINELIMESSLLITDYSSVSWDMYYLKKPIIFFQFDHIMNGYLNVEHELFGDRCVHVDELVQLLTFYMHNGFKEKERYKLLRNHLFSYIDQNNSKRIVQEILAKRYQLKN</sequence>
<dbReference type="InterPro" id="IPR051612">
    <property type="entry name" value="Teichoic_Acid_Biosynth"/>
</dbReference>
<dbReference type="Pfam" id="PF04464">
    <property type="entry name" value="Glyphos_transf"/>
    <property type="match status" value="1"/>
</dbReference>
<organism evidence="1 3">
    <name type="scientific">Bacillus clarus</name>
    <dbReference type="NCBI Taxonomy" id="2338372"/>
    <lineage>
        <taxon>Bacteria</taxon>
        <taxon>Bacillati</taxon>
        <taxon>Bacillota</taxon>
        <taxon>Bacilli</taxon>
        <taxon>Bacillales</taxon>
        <taxon>Bacillaceae</taxon>
        <taxon>Bacillus</taxon>
        <taxon>Bacillus cereus group</taxon>
    </lineage>
</organism>
<evidence type="ECO:0000313" key="1">
    <source>
        <dbReference type="EMBL" id="KFM98562.1"/>
    </source>
</evidence>
<name>A0A090YKZ7_9BACI</name>
<dbReference type="GO" id="GO:0016020">
    <property type="term" value="C:membrane"/>
    <property type="evidence" value="ECO:0007669"/>
    <property type="project" value="InterPro"/>
</dbReference>
<dbReference type="InterPro" id="IPR007554">
    <property type="entry name" value="Glycerophosphate_synth"/>
</dbReference>
<dbReference type="PANTHER" id="PTHR37316">
    <property type="entry name" value="TEICHOIC ACID GLYCEROL-PHOSPHATE PRIMASE"/>
    <property type="match status" value="1"/>
</dbReference>
<dbReference type="Proteomes" id="UP000029389">
    <property type="component" value="Unassembled WGS sequence"/>
</dbReference>
<protein>
    <submittedName>
        <fullName evidence="1">Poly(Glycerophosphate) glycerophosphotransferase family protein</fullName>
    </submittedName>
</protein>
<dbReference type="RefSeq" id="WP_042981003.1">
    <property type="nucleotide sequence ID" value="NZ_JMQC01000008.1"/>
</dbReference>
<dbReference type="SUPFAM" id="SSF53756">
    <property type="entry name" value="UDP-Glycosyltransferase/glycogen phosphorylase"/>
    <property type="match status" value="1"/>
</dbReference>
<dbReference type="EMBL" id="QVOD01000007">
    <property type="protein sequence ID" value="RFT67527.1"/>
    <property type="molecule type" value="Genomic_DNA"/>
</dbReference>
<evidence type="ECO:0000313" key="4">
    <source>
        <dbReference type="Proteomes" id="UP000264294"/>
    </source>
</evidence>
<dbReference type="InterPro" id="IPR043148">
    <property type="entry name" value="TagF_C"/>
</dbReference>
<evidence type="ECO:0000313" key="3">
    <source>
        <dbReference type="Proteomes" id="UP000029389"/>
    </source>
</evidence>
<proteinExistence type="predicted"/>
<reference evidence="2 4" key="2">
    <citation type="submission" date="2018-08" db="EMBL/GenBank/DDBJ databases">
        <title>Bacillus clarus sp. nov. strain PS00077A.</title>
        <authorList>
            <person name="Mendez Acevedo M."/>
            <person name="Carroll L."/>
            <person name="Mukherjee M."/>
            <person name="Wiedmann M."/>
            <person name="Kovac J."/>
        </authorList>
    </citation>
    <scope>NUCLEOTIDE SEQUENCE [LARGE SCALE GENOMIC DNA]</scope>
    <source>
        <strain evidence="2 4">PS00077A</strain>
    </source>
</reference>
<evidence type="ECO:0000313" key="2">
    <source>
        <dbReference type="EMBL" id="RFT67527.1"/>
    </source>
</evidence>